<accession>X0VVE0</accession>
<gene>
    <name evidence="2" type="ORF">S01H1_38358</name>
</gene>
<reference evidence="2" key="1">
    <citation type="journal article" date="2014" name="Front. Microbiol.">
        <title>High frequency of phylogenetically diverse reductive dehalogenase-homologous genes in deep subseafloor sedimentary metagenomes.</title>
        <authorList>
            <person name="Kawai M."/>
            <person name="Futagami T."/>
            <person name="Toyoda A."/>
            <person name="Takaki Y."/>
            <person name="Nishi S."/>
            <person name="Hori S."/>
            <person name="Arai W."/>
            <person name="Tsubouchi T."/>
            <person name="Morono Y."/>
            <person name="Uchiyama I."/>
            <person name="Ito T."/>
            <person name="Fujiyama A."/>
            <person name="Inagaki F."/>
            <person name="Takami H."/>
        </authorList>
    </citation>
    <scope>NUCLEOTIDE SEQUENCE</scope>
    <source>
        <strain evidence="2">Expedition CK06-06</strain>
    </source>
</reference>
<dbReference type="InterPro" id="IPR050194">
    <property type="entry name" value="Glycosyltransferase_grp1"/>
</dbReference>
<sequence>NIREIGLQPHDTMKRIVKSAGLYLSTTKETFGIGTLEAMASGVPILGFAFGGNLDLVKHGVNGYLARPGNFDDLAEGFDYCHKYRETLGKNGREMARQWRWEDACEKVMKVYELALKEGPPFTNERPMEIDSSIYERLNHTDGKEE</sequence>
<feature type="domain" description="Glycosyl transferase family 1" evidence="1">
    <location>
        <begin position="5"/>
        <end position="94"/>
    </location>
</feature>
<evidence type="ECO:0000259" key="1">
    <source>
        <dbReference type="Pfam" id="PF00534"/>
    </source>
</evidence>
<comment type="caution">
    <text evidence="2">The sequence shown here is derived from an EMBL/GenBank/DDBJ whole genome shotgun (WGS) entry which is preliminary data.</text>
</comment>
<evidence type="ECO:0000313" key="2">
    <source>
        <dbReference type="EMBL" id="GAG04471.1"/>
    </source>
</evidence>
<dbReference type="CDD" id="cd03801">
    <property type="entry name" value="GT4_PimA-like"/>
    <property type="match status" value="1"/>
</dbReference>
<dbReference type="InterPro" id="IPR001296">
    <property type="entry name" value="Glyco_trans_1"/>
</dbReference>
<dbReference type="PANTHER" id="PTHR45947:SF3">
    <property type="entry name" value="SULFOQUINOVOSYL TRANSFERASE SQD2"/>
    <property type="match status" value="1"/>
</dbReference>
<feature type="non-terminal residue" evidence="2">
    <location>
        <position position="1"/>
    </location>
</feature>
<name>X0VVE0_9ZZZZ</name>
<dbReference type="EMBL" id="BARS01024148">
    <property type="protein sequence ID" value="GAG04471.1"/>
    <property type="molecule type" value="Genomic_DNA"/>
</dbReference>
<dbReference type="GO" id="GO:0016758">
    <property type="term" value="F:hexosyltransferase activity"/>
    <property type="evidence" value="ECO:0007669"/>
    <property type="project" value="TreeGrafter"/>
</dbReference>
<protein>
    <recommendedName>
        <fullName evidence="1">Glycosyl transferase family 1 domain-containing protein</fullName>
    </recommendedName>
</protein>
<dbReference type="Pfam" id="PF00534">
    <property type="entry name" value="Glycos_transf_1"/>
    <property type="match status" value="1"/>
</dbReference>
<organism evidence="2">
    <name type="scientific">marine sediment metagenome</name>
    <dbReference type="NCBI Taxonomy" id="412755"/>
    <lineage>
        <taxon>unclassified sequences</taxon>
        <taxon>metagenomes</taxon>
        <taxon>ecological metagenomes</taxon>
    </lineage>
</organism>
<dbReference type="SUPFAM" id="SSF53756">
    <property type="entry name" value="UDP-Glycosyltransferase/glycogen phosphorylase"/>
    <property type="match status" value="1"/>
</dbReference>
<dbReference type="AlphaFoldDB" id="X0VVE0"/>
<dbReference type="PANTHER" id="PTHR45947">
    <property type="entry name" value="SULFOQUINOVOSYL TRANSFERASE SQD2"/>
    <property type="match status" value="1"/>
</dbReference>
<dbReference type="Gene3D" id="3.40.50.2000">
    <property type="entry name" value="Glycogen Phosphorylase B"/>
    <property type="match status" value="2"/>
</dbReference>
<proteinExistence type="predicted"/>